<dbReference type="GO" id="GO:0005737">
    <property type="term" value="C:cytoplasm"/>
    <property type="evidence" value="ECO:0007669"/>
    <property type="project" value="TreeGrafter"/>
</dbReference>
<accession>A0A4U3ABD7</accession>
<feature type="non-terminal residue" evidence="1">
    <location>
        <position position="75"/>
    </location>
</feature>
<dbReference type="EMBL" id="SZON01002579">
    <property type="protein sequence ID" value="TKI85656.1"/>
    <property type="molecule type" value="Genomic_DNA"/>
</dbReference>
<organism evidence="1 2">
    <name type="scientific">Bacillus wiedmannii</name>
    <dbReference type="NCBI Taxonomy" id="1890302"/>
    <lineage>
        <taxon>Bacteria</taxon>
        <taxon>Bacillati</taxon>
        <taxon>Bacillota</taxon>
        <taxon>Bacilli</taxon>
        <taxon>Bacillales</taxon>
        <taxon>Bacillaceae</taxon>
        <taxon>Bacillus</taxon>
        <taxon>Bacillus cereus group</taxon>
    </lineage>
</organism>
<evidence type="ECO:0000313" key="1">
    <source>
        <dbReference type="EMBL" id="TKI85656.1"/>
    </source>
</evidence>
<dbReference type="Proteomes" id="UP000305222">
    <property type="component" value="Unassembled WGS sequence"/>
</dbReference>
<evidence type="ECO:0000313" key="2">
    <source>
        <dbReference type="Proteomes" id="UP000305222"/>
    </source>
</evidence>
<proteinExistence type="predicted"/>
<reference evidence="1 2" key="1">
    <citation type="journal article" date="2019" name="Environ. Microbiol.">
        <title>An active ?-lactamase is a part of an orchestrated cell wall stress resistance network of Bacillus subtilis and related rhizosphere species.</title>
        <authorList>
            <person name="Bucher T."/>
            <person name="Keren-Paz A."/>
            <person name="Hausser J."/>
            <person name="Olender T."/>
            <person name="Cytryn E."/>
            <person name="Kolodkin-Gal I."/>
        </authorList>
    </citation>
    <scope>NUCLEOTIDE SEQUENCE [LARGE SCALE GENOMIC DNA]</scope>
    <source>
        <strain evidence="1 2">I5</strain>
    </source>
</reference>
<dbReference type="SUPFAM" id="SSF56801">
    <property type="entry name" value="Acetyl-CoA synthetase-like"/>
    <property type="match status" value="1"/>
</dbReference>
<dbReference type="Gene3D" id="3.30.300.30">
    <property type="match status" value="1"/>
</dbReference>
<dbReference type="GO" id="GO:0031177">
    <property type="term" value="F:phosphopantetheine binding"/>
    <property type="evidence" value="ECO:0007669"/>
    <property type="project" value="TreeGrafter"/>
</dbReference>
<comment type="caution">
    <text evidence="1">The sequence shown here is derived from an EMBL/GenBank/DDBJ whole genome shotgun (WGS) entry which is preliminary data.</text>
</comment>
<dbReference type="PANTHER" id="PTHR45527">
    <property type="entry name" value="NONRIBOSOMAL PEPTIDE SYNTHETASE"/>
    <property type="match status" value="1"/>
</dbReference>
<protein>
    <recommendedName>
        <fullName evidence="3">Peptide synthetase</fullName>
    </recommendedName>
</protein>
<evidence type="ECO:0008006" key="3">
    <source>
        <dbReference type="Google" id="ProtNLM"/>
    </source>
</evidence>
<dbReference type="AlphaFoldDB" id="A0A4U3ABD7"/>
<sequence length="75" mass="8817">IRDFLRKKLPEYMIPSYFIQLGSLPLSPNGKIDRKSLENMEIKVEFDEEYQKPYNTIQQKLVSIWRKILGTDGVG</sequence>
<name>A0A4U3ABD7_9BACI</name>
<gene>
    <name evidence="1" type="ORF">FC699_30465</name>
</gene>
<dbReference type="PANTHER" id="PTHR45527:SF1">
    <property type="entry name" value="FATTY ACID SYNTHASE"/>
    <property type="match status" value="1"/>
</dbReference>
<dbReference type="GO" id="GO:0043041">
    <property type="term" value="P:amino acid activation for nonribosomal peptide biosynthetic process"/>
    <property type="evidence" value="ECO:0007669"/>
    <property type="project" value="TreeGrafter"/>
</dbReference>
<dbReference type="InterPro" id="IPR045851">
    <property type="entry name" value="AMP-bd_C_sf"/>
</dbReference>
<feature type="non-terminal residue" evidence="1">
    <location>
        <position position="1"/>
    </location>
</feature>
<dbReference type="GO" id="GO:0044550">
    <property type="term" value="P:secondary metabolite biosynthetic process"/>
    <property type="evidence" value="ECO:0007669"/>
    <property type="project" value="TreeGrafter"/>
</dbReference>